<dbReference type="InterPro" id="IPR050103">
    <property type="entry name" value="Class-III_PLP-dep_AT"/>
</dbReference>
<dbReference type="EMBL" id="HE797094">
    <property type="protein sequence ID" value="CCM02809.1"/>
    <property type="molecule type" value="Genomic_DNA"/>
</dbReference>
<dbReference type="Gene3D" id="3.40.640.10">
    <property type="entry name" value="Type I PLP-dependent aspartate aminotransferase-like (Major domain)"/>
    <property type="match status" value="1"/>
</dbReference>
<comment type="cofactor">
    <cofactor evidence="1">
        <name>pyridoxal 5'-phosphate</name>
        <dbReference type="ChEBI" id="CHEBI:597326"/>
    </cofactor>
</comment>
<evidence type="ECO:0000313" key="9">
    <source>
        <dbReference type="Proteomes" id="UP000006352"/>
    </source>
</evidence>
<dbReference type="PIRSF" id="PIRSF000521">
    <property type="entry name" value="Transaminase_4ab_Lys_Orn"/>
    <property type="match status" value="1"/>
</dbReference>
<gene>
    <name evidence="8" type="ORF">FIBRA_04921</name>
</gene>
<dbReference type="InParanoid" id="J4H380"/>
<keyword evidence="3" id="KW-0032">Aminotransferase</keyword>
<reference evidence="8 9" key="1">
    <citation type="journal article" date="2012" name="Appl. Environ. Microbiol.">
        <title>Short-read sequencing for genomic analysis of the brown rot fungus Fibroporia radiculosa.</title>
        <authorList>
            <person name="Tang J.D."/>
            <person name="Perkins A.D."/>
            <person name="Sonstegard T.S."/>
            <person name="Schroeder S.G."/>
            <person name="Burgess S.C."/>
            <person name="Diehl S.V."/>
        </authorList>
    </citation>
    <scope>NUCLEOTIDE SEQUENCE [LARGE SCALE GENOMIC DNA]</scope>
    <source>
        <strain evidence="8 9">TFFH 294</strain>
    </source>
</reference>
<keyword evidence="5 6" id="KW-0663">Pyridoxal phosphate</keyword>
<dbReference type="Gene3D" id="3.90.1150.10">
    <property type="entry name" value="Aspartate Aminotransferase, domain 1"/>
    <property type="match status" value="1"/>
</dbReference>
<dbReference type="Pfam" id="PF00202">
    <property type="entry name" value="Aminotran_3"/>
    <property type="match status" value="1"/>
</dbReference>
<evidence type="ECO:0000256" key="5">
    <source>
        <dbReference type="ARBA" id="ARBA00022898"/>
    </source>
</evidence>
<organism evidence="8 9">
    <name type="scientific">Fibroporia radiculosa</name>
    <dbReference type="NCBI Taxonomy" id="599839"/>
    <lineage>
        <taxon>Eukaryota</taxon>
        <taxon>Fungi</taxon>
        <taxon>Dikarya</taxon>
        <taxon>Basidiomycota</taxon>
        <taxon>Agaricomycotina</taxon>
        <taxon>Agaricomycetes</taxon>
        <taxon>Polyporales</taxon>
        <taxon>Fibroporiaceae</taxon>
        <taxon>Fibroporia</taxon>
    </lineage>
</organism>
<dbReference type="RefSeq" id="XP_012182092.1">
    <property type="nucleotide sequence ID" value="XM_012326702.1"/>
</dbReference>
<keyword evidence="9" id="KW-1185">Reference proteome</keyword>
<dbReference type="InterPro" id="IPR015422">
    <property type="entry name" value="PyrdxlP-dep_Trfase_small"/>
</dbReference>
<keyword evidence="4" id="KW-0808">Transferase</keyword>
<dbReference type="Proteomes" id="UP000006352">
    <property type="component" value="Unassembled WGS sequence"/>
</dbReference>
<protein>
    <recommendedName>
        <fullName evidence="10">Acetylornithine transaminase</fullName>
    </recommendedName>
</protein>
<dbReference type="FunFam" id="3.40.640.10:FF:000004">
    <property type="entry name" value="Acetylornithine aminotransferase"/>
    <property type="match status" value="1"/>
</dbReference>
<feature type="region of interest" description="Disordered" evidence="7">
    <location>
        <begin position="31"/>
        <end position="51"/>
    </location>
</feature>
<name>J4H380_9APHY</name>
<dbReference type="GO" id="GO:0005759">
    <property type="term" value="C:mitochondrial matrix"/>
    <property type="evidence" value="ECO:0007669"/>
    <property type="project" value="TreeGrafter"/>
</dbReference>
<sequence length="495" mass="52592">MRGPAGSTGRTLTRHGRKYRGVRLASSLTENAPRAAPKLPAKPSTRYTSVTHAEDTTSISAGVKALLDRSNAYILPVYARPPFVLSHGKGAYVWDTEGRRYLDFSAGIAVNALGHADQGVANVLASEAATLLHTSNAYHHKWAGKLAELLVTLTQREGGLGWEGGSTHSSSSGSSGAKVFFSNSGTEANEGALKIARKLGKARWAAATGKEWDDPSCDKHEIVCFESAFHGRSMGALSVTTNAKYQKPFTPLIPGIRVGKLNAADDLERLVGEKTCAVIVEPIQGEGGIHPAEVKWLQALRKKCDEVGAVLIYDEIQCGLYRTGDLWAHSTLPVDAHPDIVTMAKPLANGYPIGAVLMRDHVAETMTAGTHGTTFGGSPLACALGYYVLSRVSERPFVANIAETSAYLHDRLSQLPGWFPDILQPGVRGRGLILGLGFRDGTHPAKLVGMARERGVLLLTAGADAVRLVPSLNIGQAEVDVAVDVIESCLGHGVA</sequence>
<dbReference type="InterPro" id="IPR015421">
    <property type="entry name" value="PyrdxlP-dep_Trfase_major"/>
</dbReference>
<evidence type="ECO:0000256" key="6">
    <source>
        <dbReference type="RuleBase" id="RU003560"/>
    </source>
</evidence>
<evidence type="ECO:0000256" key="2">
    <source>
        <dbReference type="ARBA" id="ARBA00008954"/>
    </source>
</evidence>
<dbReference type="InterPro" id="IPR005814">
    <property type="entry name" value="Aminotrans_3"/>
</dbReference>
<evidence type="ECO:0000313" key="8">
    <source>
        <dbReference type="EMBL" id="CCM02809.1"/>
    </source>
</evidence>
<evidence type="ECO:0008006" key="10">
    <source>
        <dbReference type="Google" id="ProtNLM"/>
    </source>
</evidence>
<dbReference type="AlphaFoldDB" id="J4H380"/>
<dbReference type="GO" id="GO:0042802">
    <property type="term" value="F:identical protein binding"/>
    <property type="evidence" value="ECO:0007669"/>
    <property type="project" value="TreeGrafter"/>
</dbReference>
<dbReference type="PANTHER" id="PTHR11986">
    <property type="entry name" value="AMINOTRANSFERASE CLASS III"/>
    <property type="match status" value="1"/>
</dbReference>
<dbReference type="SUPFAM" id="SSF53383">
    <property type="entry name" value="PLP-dependent transferases"/>
    <property type="match status" value="1"/>
</dbReference>
<dbReference type="GO" id="GO:0008483">
    <property type="term" value="F:transaminase activity"/>
    <property type="evidence" value="ECO:0007669"/>
    <property type="project" value="UniProtKB-KW"/>
</dbReference>
<evidence type="ECO:0000256" key="7">
    <source>
        <dbReference type="SAM" id="MobiDB-lite"/>
    </source>
</evidence>
<dbReference type="GeneID" id="24097720"/>
<dbReference type="STRING" id="599839.J4H380"/>
<dbReference type="InterPro" id="IPR015424">
    <property type="entry name" value="PyrdxlP-dep_Trfase"/>
</dbReference>
<comment type="similarity">
    <text evidence="2 6">Belongs to the class-III pyridoxal-phosphate-dependent aminotransferase family.</text>
</comment>
<dbReference type="FunCoup" id="J4H380">
    <property type="interactions" value="125"/>
</dbReference>
<dbReference type="OrthoDB" id="10260828at2759"/>
<accession>J4H380</accession>
<dbReference type="HOGENOM" id="CLU_016922_10_1_1"/>
<evidence type="ECO:0000256" key="4">
    <source>
        <dbReference type="ARBA" id="ARBA00022679"/>
    </source>
</evidence>
<evidence type="ECO:0000256" key="3">
    <source>
        <dbReference type="ARBA" id="ARBA00022576"/>
    </source>
</evidence>
<dbReference type="PROSITE" id="PS00600">
    <property type="entry name" value="AA_TRANSFER_CLASS_3"/>
    <property type="match status" value="1"/>
</dbReference>
<dbReference type="GO" id="GO:0030170">
    <property type="term" value="F:pyridoxal phosphate binding"/>
    <property type="evidence" value="ECO:0007669"/>
    <property type="project" value="InterPro"/>
</dbReference>
<dbReference type="PANTHER" id="PTHR11986:SF79">
    <property type="entry name" value="ACETYLORNITHINE AMINOTRANSFERASE, MITOCHONDRIAL"/>
    <property type="match status" value="1"/>
</dbReference>
<proteinExistence type="inferred from homology"/>
<dbReference type="InterPro" id="IPR049704">
    <property type="entry name" value="Aminotrans_3_PPA_site"/>
</dbReference>
<dbReference type="CDD" id="cd00610">
    <property type="entry name" value="OAT_like"/>
    <property type="match status" value="1"/>
</dbReference>
<evidence type="ECO:0000256" key="1">
    <source>
        <dbReference type="ARBA" id="ARBA00001933"/>
    </source>
</evidence>
<feature type="compositionally biased region" description="Low complexity" evidence="7">
    <location>
        <begin position="32"/>
        <end position="43"/>
    </location>
</feature>